<evidence type="ECO:0000313" key="2">
    <source>
        <dbReference type="Proteomes" id="UP000254186"/>
    </source>
</evidence>
<name>A0A377JHG0_HAEPA</name>
<reference evidence="1 2" key="1">
    <citation type="submission" date="2018-06" db="EMBL/GenBank/DDBJ databases">
        <authorList>
            <consortium name="Pathogen Informatics"/>
            <person name="Doyle S."/>
        </authorList>
    </citation>
    <scope>NUCLEOTIDE SEQUENCE [LARGE SCALE GENOMIC DNA]</scope>
    <source>
        <strain evidence="1 2">NCTC10672</strain>
    </source>
</reference>
<dbReference type="AlphaFoldDB" id="A0A377JHG0"/>
<evidence type="ECO:0000313" key="1">
    <source>
        <dbReference type="EMBL" id="STP03743.1"/>
    </source>
</evidence>
<gene>
    <name evidence="1" type="primary">ompH_1</name>
    <name evidence="1" type="ORF">NCTC10672_00978</name>
</gene>
<organism evidence="1 2">
    <name type="scientific">Haemophilus parainfluenzae</name>
    <dbReference type="NCBI Taxonomy" id="729"/>
    <lineage>
        <taxon>Bacteria</taxon>
        <taxon>Pseudomonadati</taxon>
        <taxon>Pseudomonadota</taxon>
        <taxon>Gammaproteobacteria</taxon>
        <taxon>Pasteurellales</taxon>
        <taxon>Pasteurellaceae</taxon>
        <taxon>Haemophilus</taxon>
    </lineage>
</organism>
<protein>
    <submittedName>
        <fullName evidence="1">Outer membrane protein p2</fullName>
    </submittedName>
</protein>
<proteinExistence type="predicted"/>
<accession>A0A377JHG0</accession>
<dbReference type="Gene3D" id="2.40.160.10">
    <property type="entry name" value="Porin"/>
    <property type="match status" value="1"/>
</dbReference>
<dbReference type="SUPFAM" id="SSF56935">
    <property type="entry name" value="Porins"/>
    <property type="match status" value="1"/>
</dbReference>
<dbReference type="EMBL" id="UGHY01000002">
    <property type="protein sequence ID" value="STP03743.1"/>
    <property type="molecule type" value="Genomic_DNA"/>
</dbReference>
<sequence length="168" mass="19219">MGTGLIFDHEIDSIQNVTVAAGFTREISENANKTEYYSNAYALGLAYNFVHTTYGLDLAHKDTKNKDGAGNKVKNNEVTAVIRQGLNEDWNVYAMYSYKTEKTLPVGSAYSKSTDRQFLMGTEYYVFKQGSLKVKPFLEWQATRTKYENDTKDRSRDFKTVIGLRAYW</sequence>
<dbReference type="Proteomes" id="UP000254186">
    <property type="component" value="Unassembled WGS sequence"/>
</dbReference>
<dbReference type="InterPro" id="IPR023614">
    <property type="entry name" value="Porin_dom_sf"/>
</dbReference>